<accession>A0A158QDX9</accession>
<proteinExistence type="predicted"/>
<feature type="compositionally biased region" description="Basic and acidic residues" evidence="1">
    <location>
        <begin position="83"/>
        <end position="92"/>
    </location>
</feature>
<dbReference type="Proteomes" id="UP000274504">
    <property type="component" value="Unassembled WGS sequence"/>
</dbReference>
<feature type="region of interest" description="Disordered" evidence="1">
    <location>
        <begin position="71"/>
        <end position="106"/>
    </location>
</feature>
<dbReference type="WBParaSite" id="HDID_0000397001-mRNA-1">
    <property type="protein sequence ID" value="HDID_0000397001-mRNA-1"/>
    <property type="gene ID" value="HDID_0000397001"/>
</dbReference>
<protein>
    <submittedName>
        <fullName evidence="2 4">Uncharacterized protein</fullName>
    </submittedName>
</protein>
<evidence type="ECO:0000313" key="3">
    <source>
        <dbReference type="Proteomes" id="UP000274504"/>
    </source>
</evidence>
<dbReference type="OrthoDB" id="6309622at2759"/>
<organism evidence="4">
    <name type="scientific">Hymenolepis diminuta</name>
    <name type="common">Rat tapeworm</name>
    <dbReference type="NCBI Taxonomy" id="6216"/>
    <lineage>
        <taxon>Eukaryota</taxon>
        <taxon>Metazoa</taxon>
        <taxon>Spiralia</taxon>
        <taxon>Lophotrochozoa</taxon>
        <taxon>Platyhelminthes</taxon>
        <taxon>Cestoda</taxon>
        <taxon>Eucestoda</taxon>
        <taxon>Cyclophyllidea</taxon>
        <taxon>Hymenolepididae</taxon>
        <taxon>Hymenolepis</taxon>
    </lineage>
</organism>
<reference evidence="4" key="1">
    <citation type="submission" date="2016-04" db="UniProtKB">
        <authorList>
            <consortium name="WormBaseParasite"/>
        </authorList>
    </citation>
    <scope>IDENTIFICATION</scope>
</reference>
<evidence type="ECO:0000313" key="4">
    <source>
        <dbReference type="WBParaSite" id="HDID_0000397001-mRNA-1"/>
    </source>
</evidence>
<reference evidence="2 3" key="2">
    <citation type="submission" date="2018-11" db="EMBL/GenBank/DDBJ databases">
        <authorList>
            <consortium name="Pathogen Informatics"/>
        </authorList>
    </citation>
    <scope>NUCLEOTIDE SEQUENCE [LARGE SCALE GENOMIC DNA]</scope>
</reference>
<sequence length="217" mass="23942">MTPIVLILIDPPPVYTLPPFLTNSNGEEGTAGAGFNVVRKKQLERLNYRSNWFLSPPSGLRQAGLMRVDPLSPGTPRSCSKLAKSEEGEAAIRKYSPTEESVDLRRKPSNRQLQHLLSPAANEAGLPPSLFINAHLPSSSRQFTLDPSTVPHDSFDGDAEDDQGPPTETHCALITEAENRINAIDTECSVQLERGFEGVFLITARQFSRVRTRIYLC</sequence>
<name>A0A158QDX9_HYMDI</name>
<dbReference type="EMBL" id="UYSG01001353">
    <property type="protein sequence ID" value="VDL41781.1"/>
    <property type="molecule type" value="Genomic_DNA"/>
</dbReference>
<feature type="region of interest" description="Disordered" evidence="1">
    <location>
        <begin position="142"/>
        <end position="168"/>
    </location>
</feature>
<gene>
    <name evidence="2" type="ORF">HDID_LOCUS3968</name>
</gene>
<evidence type="ECO:0000313" key="2">
    <source>
        <dbReference type="EMBL" id="VDL41781.1"/>
    </source>
</evidence>
<evidence type="ECO:0000256" key="1">
    <source>
        <dbReference type="SAM" id="MobiDB-lite"/>
    </source>
</evidence>
<dbReference type="AlphaFoldDB" id="A0A158QDX9"/>